<dbReference type="EMBL" id="JAKILJ010000085">
    <property type="protein sequence ID" value="MCL1107739.1"/>
    <property type="molecule type" value="Genomic_DNA"/>
</dbReference>
<comment type="pathway">
    <text evidence="9">Cell wall biogenesis; peptidoglycan recycling.</text>
</comment>
<dbReference type="PANTHER" id="PTHR43445:SF5">
    <property type="entry name" value="UDP-N-ACETYLMURAMATE--L-ALANYL-GAMMA-D-GLUTAMYL-MESO-2,6-DIAMINOHEPTANDIOATE LIGASE"/>
    <property type="match status" value="1"/>
</dbReference>
<evidence type="ECO:0000256" key="5">
    <source>
        <dbReference type="ARBA" id="ARBA00022960"/>
    </source>
</evidence>
<dbReference type="Gene3D" id="3.40.1190.10">
    <property type="entry name" value="Mur-like, catalytic domain"/>
    <property type="match status" value="1"/>
</dbReference>
<gene>
    <name evidence="9 13" type="primary">mpl</name>
    <name evidence="13" type="ORF">L2749_21300</name>
</gene>
<dbReference type="SUPFAM" id="SSF51984">
    <property type="entry name" value="MurCD N-terminal domain"/>
    <property type="match status" value="1"/>
</dbReference>
<evidence type="ECO:0000313" key="13">
    <source>
        <dbReference type="EMBL" id="MCL1107739.1"/>
    </source>
</evidence>
<dbReference type="Gene3D" id="3.90.190.20">
    <property type="entry name" value="Mur ligase, C-terminal domain"/>
    <property type="match status" value="1"/>
</dbReference>
<dbReference type="InterPro" id="IPR050061">
    <property type="entry name" value="MurCDEF_pg_biosynth"/>
</dbReference>
<dbReference type="GO" id="GO:0051301">
    <property type="term" value="P:cell division"/>
    <property type="evidence" value="ECO:0007669"/>
    <property type="project" value="UniProtKB-KW"/>
</dbReference>
<evidence type="ECO:0000259" key="11">
    <source>
        <dbReference type="Pfam" id="PF02875"/>
    </source>
</evidence>
<keyword evidence="7 9" id="KW-0131">Cell cycle</keyword>
<dbReference type="GO" id="GO:0071555">
    <property type="term" value="P:cell wall organization"/>
    <property type="evidence" value="ECO:0007669"/>
    <property type="project" value="UniProtKB-KW"/>
</dbReference>
<keyword evidence="8 9" id="KW-0961">Cell wall biogenesis/degradation</keyword>
<keyword evidence="6 9" id="KW-0573">Peptidoglycan synthesis</keyword>
<accession>A0A9X2CCC6</accession>
<comment type="similarity">
    <text evidence="9">Belongs to the MurCDEF family. Mpl subfamily.</text>
</comment>
<evidence type="ECO:0000256" key="8">
    <source>
        <dbReference type="ARBA" id="ARBA00023316"/>
    </source>
</evidence>
<sequence>MHVHILGICGTFMGGLALLARAMGHKVTGSDANVYPPMSTQLEQQGIELIQGFDPIQLGKEGENQPDLVVIGNAMSRGNPCVEAVLNRGMKYTSGPQFLSEHILLDRWVLAVAGTHGKTSTSSMLAWVLEYCGYEPGFLIGGVPQNFGVSARLGNSPFFVVEADEYDSAFFDKRSKFVHYRPRTLVINNLEFDHADIFADLAAIQRQFNHVIRTVPGEGKVIWPAQVEAVKQVIDMGCWSEQEVYSTQTSLLKNEGEPSAWQSRTIADDGHEFEVLFNGETQGVVNWGLIGQHNIENAIMAIAAARHVGVAPNHAIEALAQFSPPKRRLELLATVNGVTVYDDFAHHPTAIATTLQGLRAKVGAGDSSSGNIIVVLEPRSNTMKSGVHKDTLANSMALADVGYLYQADNIGWDITASMANAPIPVTVFRNIEDIITNVANTAQAGDTVVIMSNGGFNGIHQKIIKALA</sequence>
<dbReference type="EC" id="6.3.2.45" evidence="9"/>
<dbReference type="GO" id="GO:0005524">
    <property type="term" value="F:ATP binding"/>
    <property type="evidence" value="ECO:0007669"/>
    <property type="project" value="UniProtKB-UniRule"/>
</dbReference>
<evidence type="ECO:0000259" key="12">
    <source>
        <dbReference type="Pfam" id="PF08245"/>
    </source>
</evidence>
<dbReference type="SUPFAM" id="SSF53244">
    <property type="entry name" value="MurD-like peptide ligases, peptide-binding domain"/>
    <property type="match status" value="1"/>
</dbReference>
<dbReference type="NCBIfam" id="TIGR01081">
    <property type="entry name" value="mpl"/>
    <property type="match status" value="1"/>
</dbReference>
<evidence type="ECO:0000256" key="2">
    <source>
        <dbReference type="ARBA" id="ARBA00022618"/>
    </source>
</evidence>
<keyword evidence="1 9" id="KW-0436">Ligase</keyword>
<dbReference type="GO" id="GO:0009254">
    <property type="term" value="P:peptidoglycan turnover"/>
    <property type="evidence" value="ECO:0007669"/>
    <property type="project" value="UniProtKB-UniRule"/>
</dbReference>
<evidence type="ECO:0000313" key="14">
    <source>
        <dbReference type="Proteomes" id="UP001139408"/>
    </source>
</evidence>
<dbReference type="GO" id="GO:0009252">
    <property type="term" value="P:peptidoglycan biosynthetic process"/>
    <property type="evidence" value="ECO:0007669"/>
    <property type="project" value="UniProtKB-UniRule"/>
</dbReference>
<comment type="cofactor">
    <cofactor evidence="9">
        <name>Mg(2+)</name>
        <dbReference type="ChEBI" id="CHEBI:18420"/>
    </cofactor>
</comment>
<comment type="function">
    <text evidence="9">Reutilizes the intact tripeptide L-alanyl-gamma-D-glutamyl-meso-diaminopimelate by linking it to UDP-N-acetylmuramate.</text>
</comment>
<dbReference type="AlphaFoldDB" id="A0A9X2CCC6"/>
<proteinExistence type="inferred from homology"/>
<keyword evidence="3 9" id="KW-0547">Nucleotide-binding</keyword>
<dbReference type="Proteomes" id="UP001139408">
    <property type="component" value="Unassembled WGS sequence"/>
</dbReference>
<name>A0A9X2CCC6_9GAMM</name>
<feature type="binding site" evidence="9">
    <location>
        <begin position="114"/>
        <end position="120"/>
    </location>
    <ligand>
        <name>ATP</name>
        <dbReference type="ChEBI" id="CHEBI:30616"/>
    </ligand>
</feature>
<dbReference type="Pfam" id="PF01225">
    <property type="entry name" value="Mur_ligase"/>
    <property type="match status" value="1"/>
</dbReference>
<dbReference type="Gene3D" id="3.40.50.720">
    <property type="entry name" value="NAD(P)-binding Rossmann-like Domain"/>
    <property type="match status" value="1"/>
</dbReference>
<dbReference type="HAMAP" id="MF_02020">
    <property type="entry name" value="Mpl"/>
    <property type="match status" value="1"/>
</dbReference>
<dbReference type="SUPFAM" id="SSF53623">
    <property type="entry name" value="MurD-like peptide ligases, catalytic domain"/>
    <property type="match status" value="1"/>
</dbReference>
<dbReference type="InterPro" id="IPR000713">
    <property type="entry name" value="Mur_ligase_N"/>
</dbReference>
<keyword evidence="2 9" id="KW-0132">Cell division</keyword>
<comment type="caution">
    <text evidence="13">The sequence shown here is derived from an EMBL/GenBank/DDBJ whole genome shotgun (WGS) entry which is preliminary data.</text>
</comment>
<evidence type="ECO:0000256" key="1">
    <source>
        <dbReference type="ARBA" id="ARBA00022598"/>
    </source>
</evidence>
<evidence type="ECO:0000256" key="7">
    <source>
        <dbReference type="ARBA" id="ARBA00023306"/>
    </source>
</evidence>
<organism evidence="13 14">
    <name type="scientific">Shewanella algicola</name>
    <dbReference type="NCBI Taxonomy" id="640633"/>
    <lineage>
        <taxon>Bacteria</taxon>
        <taxon>Pseudomonadati</taxon>
        <taxon>Pseudomonadota</taxon>
        <taxon>Gammaproteobacteria</taxon>
        <taxon>Alteromonadales</taxon>
        <taxon>Shewanellaceae</taxon>
        <taxon>Shewanella</taxon>
    </lineage>
</organism>
<keyword evidence="9" id="KW-0460">Magnesium</keyword>
<feature type="domain" description="Mur ligase N-terminal catalytic" evidence="10">
    <location>
        <begin position="2"/>
        <end position="103"/>
    </location>
</feature>
<dbReference type="RefSeq" id="WP_188927169.1">
    <property type="nucleotide sequence ID" value="NZ_BMQI01000087.1"/>
</dbReference>
<comment type="catalytic activity">
    <reaction evidence="9">
        <text>UDP-N-acetyl-alpha-D-muramate + L-alanyl-gamma-D-glutamyl-meso-2,6-diaminopimelate + ATP = UDP-N-acetyl-alpha-D-muramoyl-L-alanyl-gamma-D-glutamyl-meso-2,6-diaminopimelate + ADP + phosphate + H(+)</text>
        <dbReference type="Rhea" id="RHEA:29563"/>
        <dbReference type="ChEBI" id="CHEBI:15378"/>
        <dbReference type="ChEBI" id="CHEBI:30616"/>
        <dbReference type="ChEBI" id="CHEBI:43474"/>
        <dbReference type="ChEBI" id="CHEBI:61401"/>
        <dbReference type="ChEBI" id="CHEBI:70757"/>
        <dbReference type="ChEBI" id="CHEBI:83905"/>
        <dbReference type="ChEBI" id="CHEBI:456216"/>
        <dbReference type="EC" id="6.3.2.45"/>
    </reaction>
</comment>
<dbReference type="InterPro" id="IPR036565">
    <property type="entry name" value="Mur-like_cat_sf"/>
</dbReference>
<evidence type="ECO:0000256" key="3">
    <source>
        <dbReference type="ARBA" id="ARBA00022741"/>
    </source>
</evidence>
<dbReference type="GO" id="GO:0008360">
    <property type="term" value="P:regulation of cell shape"/>
    <property type="evidence" value="ECO:0007669"/>
    <property type="project" value="UniProtKB-KW"/>
</dbReference>
<keyword evidence="5 9" id="KW-0133">Cell shape</keyword>
<dbReference type="InterPro" id="IPR036615">
    <property type="entry name" value="Mur_ligase_C_dom_sf"/>
</dbReference>
<evidence type="ECO:0000256" key="9">
    <source>
        <dbReference type="HAMAP-Rule" id="MF_02020"/>
    </source>
</evidence>
<dbReference type="Pfam" id="PF02875">
    <property type="entry name" value="Mur_ligase_C"/>
    <property type="match status" value="1"/>
</dbReference>
<evidence type="ECO:0000256" key="6">
    <source>
        <dbReference type="ARBA" id="ARBA00022984"/>
    </source>
</evidence>
<dbReference type="InterPro" id="IPR013221">
    <property type="entry name" value="Mur_ligase_cen"/>
</dbReference>
<reference evidence="13" key="1">
    <citation type="submission" date="2022-01" db="EMBL/GenBank/DDBJ databases">
        <title>Whole genome-based taxonomy of the Shewanellaceae.</title>
        <authorList>
            <person name="Martin-Rodriguez A.J."/>
        </authorList>
    </citation>
    <scope>NUCLEOTIDE SEQUENCE</scope>
    <source>
        <strain evidence="13">DSM 23803</strain>
    </source>
</reference>
<protein>
    <recommendedName>
        <fullName evidence="9">UDP-N-acetylmuramate--L-alanyl-gamma-D-glutamyl-meso-2,6-diaminoheptandioate ligase</fullName>
        <ecNumber evidence="9">6.3.2.45</ecNumber>
    </recommendedName>
    <alternativeName>
        <fullName evidence="9">Murein peptide ligase</fullName>
    </alternativeName>
    <alternativeName>
        <fullName evidence="9">UDP-N-acetylmuramate:L-alanyl-gamma-D-glutamyl-meso-diaminopimelate ligase</fullName>
    </alternativeName>
</protein>
<feature type="domain" description="Mur ligase C-terminal" evidence="11">
    <location>
        <begin position="327"/>
        <end position="454"/>
    </location>
</feature>
<dbReference type="InterPro" id="IPR005757">
    <property type="entry name" value="Mpl"/>
</dbReference>
<dbReference type="PANTHER" id="PTHR43445">
    <property type="entry name" value="UDP-N-ACETYLMURAMATE--L-ALANINE LIGASE-RELATED"/>
    <property type="match status" value="1"/>
</dbReference>
<dbReference type="GO" id="GO:0106418">
    <property type="term" value="F:UDP-N-acetylmuramate-L-alanyl-gamma-D-glutamyl-meso-2,6-diaminoheptanedioate ligase activity"/>
    <property type="evidence" value="ECO:0007669"/>
    <property type="project" value="UniProtKB-EC"/>
</dbReference>
<evidence type="ECO:0000256" key="4">
    <source>
        <dbReference type="ARBA" id="ARBA00022840"/>
    </source>
</evidence>
<keyword evidence="14" id="KW-1185">Reference proteome</keyword>
<keyword evidence="4 9" id="KW-0067">ATP-binding</keyword>
<dbReference type="InterPro" id="IPR004101">
    <property type="entry name" value="Mur_ligase_C"/>
</dbReference>
<dbReference type="Pfam" id="PF08245">
    <property type="entry name" value="Mur_ligase_M"/>
    <property type="match status" value="1"/>
</dbReference>
<feature type="domain" description="Mur ligase central" evidence="12">
    <location>
        <begin position="112"/>
        <end position="305"/>
    </location>
</feature>
<evidence type="ECO:0000259" key="10">
    <source>
        <dbReference type="Pfam" id="PF01225"/>
    </source>
</evidence>